<keyword evidence="2" id="KW-1185">Reference proteome</keyword>
<dbReference type="EMBL" id="MLYV02001069">
    <property type="protein sequence ID" value="PSR73583.1"/>
    <property type="molecule type" value="Genomic_DNA"/>
</dbReference>
<evidence type="ECO:0000313" key="2">
    <source>
        <dbReference type="Proteomes" id="UP000186601"/>
    </source>
</evidence>
<dbReference type="AlphaFoldDB" id="A0A2R6NMF8"/>
<evidence type="ECO:0000313" key="1">
    <source>
        <dbReference type="EMBL" id="PSR73583.1"/>
    </source>
</evidence>
<accession>A0A2R6NMF8</accession>
<protein>
    <submittedName>
        <fullName evidence="1">Uncharacterized protein</fullName>
    </submittedName>
</protein>
<sequence length="250" mass="28834">MPKLFHLCTEDLELVTQQQQGPSEFLNITKPSASLDPIEAQWGKHQLGPSRELNTKHLYCNADQRSAIDEIHRSGLQVESLQYHASPESQSHARQFLNKHSLDADSLRMLESRWSIQDTRRWQRKGGVQIRRHLFQCMCGYDTNARQFGRRLHDLPSAADEPSISVTTRDVTFKADRQWQRKAAYDFTGCLAHVDVTYNDTESLILRIVGYLQHNEACLQATMKRFPSIPLHEHVYEVALRQLRHGAGYV</sequence>
<name>A0A2R6NMF8_9APHY</name>
<organism evidence="1 2">
    <name type="scientific">Hermanssonia centrifuga</name>
    <dbReference type="NCBI Taxonomy" id="98765"/>
    <lineage>
        <taxon>Eukaryota</taxon>
        <taxon>Fungi</taxon>
        <taxon>Dikarya</taxon>
        <taxon>Basidiomycota</taxon>
        <taxon>Agaricomycotina</taxon>
        <taxon>Agaricomycetes</taxon>
        <taxon>Polyporales</taxon>
        <taxon>Meruliaceae</taxon>
        <taxon>Hermanssonia</taxon>
    </lineage>
</organism>
<gene>
    <name evidence="1" type="ORF">PHLCEN_2v10502</name>
</gene>
<reference evidence="1 2" key="1">
    <citation type="submission" date="2018-02" db="EMBL/GenBank/DDBJ databases">
        <title>Genome sequence of the basidiomycete white-rot fungus Phlebia centrifuga.</title>
        <authorList>
            <person name="Granchi Z."/>
            <person name="Peng M."/>
            <person name="de Vries R.P."/>
            <person name="Hilden K."/>
            <person name="Makela M.R."/>
            <person name="Grigoriev I."/>
            <person name="Riley R."/>
        </authorList>
    </citation>
    <scope>NUCLEOTIDE SEQUENCE [LARGE SCALE GENOMIC DNA]</scope>
    <source>
        <strain evidence="1 2">FBCC195</strain>
    </source>
</reference>
<comment type="caution">
    <text evidence="1">The sequence shown here is derived from an EMBL/GenBank/DDBJ whole genome shotgun (WGS) entry which is preliminary data.</text>
</comment>
<dbReference type="OrthoDB" id="2422225at2759"/>
<dbReference type="Proteomes" id="UP000186601">
    <property type="component" value="Unassembled WGS sequence"/>
</dbReference>
<dbReference type="STRING" id="98765.A0A2R6NMF8"/>
<proteinExistence type="predicted"/>